<dbReference type="Gene3D" id="3.10.129.10">
    <property type="entry name" value="Hotdog Thioesterase"/>
    <property type="match status" value="1"/>
</dbReference>
<accession>A0ABV7EIQ9</accession>
<dbReference type="InterPro" id="IPR029069">
    <property type="entry name" value="HotDog_dom_sf"/>
</dbReference>
<protein>
    <submittedName>
        <fullName evidence="2">YiiD C-terminal domain-containing protein</fullName>
    </submittedName>
</protein>
<evidence type="ECO:0000259" key="1">
    <source>
        <dbReference type="Pfam" id="PF09500"/>
    </source>
</evidence>
<sequence>MTASLARLQAQVGDGIPLAQAAQITLALADDGRIRADAPFDANRNMHGSAFGGSLYIVALVCGFAQSNWLLNVAGLDADIVVQNARTWYNRPVHGPLSARIIQRDPADEQRYIDTFQRRQRARIDLTVVIDDAAHTPAAFELTARFVARARSADNSAHVDV</sequence>
<dbReference type="EMBL" id="JBHRSS010000001">
    <property type="protein sequence ID" value="MFC3102608.1"/>
    <property type="molecule type" value="Genomic_DNA"/>
</dbReference>
<proteinExistence type="predicted"/>
<gene>
    <name evidence="2" type="ORF">ACFOSU_01740</name>
</gene>
<dbReference type="Pfam" id="PF09500">
    <property type="entry name" value="YiiD_C"/>
    <property type="match status" value="1"/>
</dbReference>
<dbReference type="InterPro" id="IPR012660">
    <property type="entry name" value="YiiD_C"/>
</dbReference>
<dbReference type="SUPFAM" id="SSF54637">
    <property type="entry name" value="Thioesterase/thiol ester dehydrase-isomerase"/>
    <property type="match status" value="1"/>
</dbReference>
<organism evidence="2 3">
    <name type="scientific">Salinisphaera aquimarina</name>
    <dbReference type="NCBI Taxonomy" id="2094031"/>
    <lineage>
        <taxon>Bacteria</taxon>
        <taxon>Pseudomonadati</taxon>
        <taxon>Pseudomonadota</taxon>
        <taxon>Gammaproteobacteria</taxon>
        <taxon>Salinisphaerales</taxon>
        <taxon>Salinisphaeraceae</taxon>
        <taxon>Salinisphaera</taxon>
    </lineage>
</organism>
<comment type="caution">
    <text evidence="2">The sequence shown here is derived from an EMBL/GenBank/DDBJ whole genome shotgun (WGS) entry which is preliminary data.</text>
</comment>
<reference evidence="3" key="1">
    <citation type="journal article" date="2019" name="Int. J. Syst. Evol. Microbiol.">
        <title>The Global Catalogue of Microorganisms (GCM) 10K type strain sequencing project: providing services to taxonomists for standard genome sequencing and annotation.</title>
        <authorList>
            <consortium name="The Broad Institute Genomics Platform"/>
            <consortium name="The Broad Institute Genome Sequencing Center for Infectious Disease"/>
            <person name="Wu L."/>
            <person name="Ma J."/>
        </authorList>
    </citation>
    <scope>NUCLEOTIDE SEQUENCE [LARGE SCALE GENOMIC DNA]</scope>
    <source>
        <strain evidence="3">KCTC 52640</strain>
    </source>
</reference>
<keyword evidence="3" id="KW-1185">Reference proteome</keyword>
<dbReference type="RefSeq" id="WP_380685841.1">
    <property type="nucleotide sequence ID" value="NZ_JBHRSS010000001.1"/>
</dbReference>
<evidence type="ECO:0000313" key="3">
    <source>
        <dbReference type="Proteomes" id="UP001595462"/>
    </source>
</evidence>
<dbReference type="Proteomes" id="UP001595462">
    <property type="component" value="Unassembled WGS sequence"/>
</dbReference>
<feature type="domain" description="Thioesterase putative" evidence="1">
    <location>
        <begin position="6"/>
        <end position="148"/>
    </location>
</feature>
<name>A0ABV7EIQ9_9GAMM</name>
<evidence type="ECO:0000313" key="2">
    <source>
        <dbReference type="EMBL" id="MFC3102608.1"/>
    </source>
</evidence>